<dbReference type="Gene3D" id="3.40.50.720">
    <property type="entry name" value="NAD(P)-binding Rossmann-like Domain"/>
    <property type="match status" value="1"/>
</dbReference>
<dbReference type="EMBL" id="QGKL01000004">
    <property type="protein sequence ID" value="PWQ99639.1"/>
    <property type="molecule type" value="Genomic_DNA"/>
</dbReference>
<keyword evidence="5" id="KW-1185">Reference proteome</keyword>
<dbReference type="PANTHER" id="PTHR44196:SF2">
    <property type="entry name" value="SHORT-CHAIN DEHYDROGENASE-RELATED"/>
    <property type="match status" value="1"/>
</dbReference>
<sequence>MSFRDKTVLITGASSGIGREFAVQLAKQGANLIITARSEGELESLAASLQASHSNIWVKVVPLDLLQADSVKTLYSTIESMNLSVDYLINNAGFGKFCEFTAEGFDTYQKMLTLNINALSELSYVFLPHMKAQNAGGIINVASIGSFQPLPYQAVYGASKAYVLSFSEALSGELLDSNVHVMALCPGTTESNFMTNANADTSKMNLMPASEVVSGALSAFAKRRHYVISGRINYLVSLVPRIVTRLKTIKIVASMFKESVLKKQGA</sequence>
<dbReference type="PANTHER" id="PTHR44196">
    <property type="entry name" value="DEHYDROGENASE/REDUCTASE SDR FAMILY MEMBER 7B"/>
    <property type="match status" value="1"/>
</dbReference>
<comment type="similarity">
    <text evidence="1 3">Belongs to the short-chain dehydrogenases/reductases (SDR) family.</text>
</comment>
<evidence type="ECO:0000313" key="4">
    <source>
        <dbReference type="EMBL" id="PWQ99639.1"/>
    </source>
</evidence>
<proteinExistence type="inferred from homology"/>
<comment type="caution">
    <text evidence="4">The sequence shown here is derived from an EMBL/GenBank/DDBJ whole genome shotgun (WGS) entry which is preliminary data.</text>
</comment>
<dbReference type="RefSeq" id="WP_109821534.1">
    <property type="nucleotide sequence ID" value="NZ_QGKL01000004.1"/>
</dbReference>
<gene>
    <name evidence="4" type="ORF">DKT75_00785</name>
</gene>
<dbReference type="InterPro" id="IPR036291">
    <property type="entry name" value="NAD(P)-bd_dom_sf"/>
</dbReference>
<protein>
    <submittedName>
        <fullName evidence="4">NAD(P)-dependent oxidoreductase</fullName>
    </submittedName>
</protein>
<name>A0A317CMV7_9GAMM</name>
<dbReference type="CDD" id="cd05233">
    <property type="entry name" value="SDR_c"/>
    <property type="match status" value="1"/>
</dbReference>
<evidence type="ECO:0000256" key="2">
    <source>
        <dbReference type="ARBA" id="ARBA00023002"/>
    </source>
</evidence>
<dbReference type="SUPFAM" id="SSF51735">
    <property type="entry name" value="NAD(P)-binding Rossmann-fold domains"/>
    <property type="match status" value="1"/>
</dbReference>
<dbReference type="InterPro" id="IPR020904">
    <property type="entry name" value="Sc_DH/Rdtase_CS"/>
</dbReference>
<evidence type="ECO:0000313" key="5">
    <source>
        <dbReference type="Proteomes" id="UP000245506"/>
    </source>
</evidence>
<dbReference type="Pfam" id="PF00106">
    <property type="entry name" value="adh_short"/>
    <property type="match status" value="1"/>
</dbReference>
<dbReference type="PRINTS" id="PR00080">
    <property type="entry name" value="SDRFAMILY"/>
</dbReference>
<dbReference type="Proteomes" id="UP000245506">
    <property type="component" value="Unassembled WGS sequence"/>
</dbReference>
<dbReference type="GO" id="GO:0016491">
    <property type="term" value="F:oxidoreductase activity"/>
    <property type="evidence" value="ECO:0007669"/>
    <property type="project" value="UniProtKB-KW"/>
</dbReference>
<dbReference type="OrthoDB" id="9810734at2"/>
<accession>A0A317CMV7</accession>
<evidence type="ECO:0000256" key="1">
    <source>
        <dbReference type="ARBA" id="ARBA00006484"/>
    </source>
</evidence>
<reference evidence="4 5" key="1">
    <citation type="submission" date="2018-05" db="EMBL/GenBank/DDBJ databases">
        <title>Leucothrix arctica sp. nov., isolated from Arctic seawater.</title>
        <authorList>
            <person name="Choi A."/>
            <person name="Baek K."/>
        </authorList>
    </citation>
    <scope>NUCLEOTIDE SEQUENCE [LARGE SCALE GENOMIC DNA]</scope>
    <source>
        <strain evidence="4 5">IMCC9719</strain>
    </source>
</reference>
<dbReference type="PIRSF" id="PIRSF000126">
    <property type="entry name" value="11-beta-HSD1"/>
    <property type="match status" value="1"/>
</dbReference>
<organism evidence="4 5">
    <name type="scientific">Leucothrix arctica</name>
    <dbReference type="NCBI Taxonomy" id="1481894"/>
    <lineage>
        <taxon>Bacteria</taxon>
        <taxon>Pseudomonadati</taxon>
        <taxon>Pseudomonadota</taxon>
        <taxon>Gammaproteobacteria</taxon>
        <taxon>Thiotrichales</taxon>
        <taxon>Thiotrichaceae</taxon>
        <taxon>Leucothrix</taxon>
    </lineage>
</organism>
<dbReference type="GO" id="GO:0016020">
    <property type="term" value="C:membrane"/>
    <property type="evidence" value="ECO:0007669"/>
    <property type="project" value="TreeGrafter"/>
</dbReference>
<dbReference type="PROSITE" id="PS00061">
    <property type="entry name" value="ADH_SHORT"/>
    <property type="match status" value="1"/>
</dbReference>
<dbReference type="InterPro" id="IPR002347">
    <property type="entry name" value="SDR_fam"/>
</dbReference>
<dbReference type="PRINTS" id="PR00081">
    <property type="entry name" value="GDHRDH"/>
</dbReference>
<dbReference type="AlphaFoldDB" id="A0A317CMV7"/>
<keyword evidence="2" id="KW-0560">Oxidoreductase</keyword>
<evidence type="ECO:0000256" key="3">
    <source>
        <dbReference type="RuleBase" id="RU000363"/>
    </source>
</evidence>